<dbReference type="InterPro" id="IPR051289">
    <property type="entry name" value="LAGLIDADG_Endonuclease"/>
</dbReference>
<dbReference type="EMBL" id="MW794303">
    <property type="protein sequence ID" value="QYB19990.1"/>
    <property type="molecule type" value="Genomic_DNA"/>
</dbReference>
<evidence type="ECO:0000313" key="2">
    <source>
        <dbReference type="EMBL" id="QYB19905.1"/>
    </source>
</evidence>
<proteinExistence type="predicted"/>
<dbReference type="AlphaFoldDB" id="A0A7L8EYB6"/>
<name>A0A7L8EYB6_MONLA</name>
<dbReference type="RefSeq" id="YP_009945124.1">
    <property type="nucleotide sequence ID" value="NC_051483.1"/>
</dbReference>
<dbReference type="SUPFAM" id="SSF55608">
    <property type="entry name" value="Homing endonucleases"/>
    <property type="match status" value="1"/>
</dbReference>
<dbReference type="PANTHER" id="PTHR36181">
    <property type="entry name" value="INTRON-ENCODED ENDONUCLEASE AI3-RELATED"/>
    <property type="match status" value="1"/>
</dbReference>
<geneLocation type="mitochondrion" evidence="1"/>
<sequence>MVEKFRDVSNKVIPIFEEFKLHGIKYKNFEDFQKAALLMKNKVHLTREGLD</sequence>
<dbReference type="InterPro" id="IPR027434">
    <property type="entry name" value="Homing_endonucl"/>
</dbReference>
<keyword evidence="1" id="KW-0540">Nuclease</keyword>
<dbReference type="EMBL" id="MW794307">
    <property type="protein sequence ID" value="QYB20318.1"/>
    <property type="molecule type" value="Genomic_DNA"/>
</dbReference>
<reference evidence="1" key="1">
    <citation type="journal article" date="2020" name="Sci. Rep.">
        <title>First characterization of the complete mitochondrial genome of fungal plant-pathogen Monilinia laxa which represents the mobile intron rich structure.</title>
        <authorList>
            <person name="Yildiz G."/>
            <person name="Ozkilinc H."/>
        </authorList>
    </citation>
    <scope>NUCLEOTIDE SEQUENCE</scope>
</reference>
<keyword evidence="1" id="KW-0496">Mitochondrion</keyword>
<keyword evidence="1" id="KW-0255">Endonuclease</keyword>
<dbReference type="PANTHER" id="PTHR36181:SF4">
    <property type="entry name" value="LAGLIDADG ENDONUCLEASE"/>
    <property type="match status" value="1"/>
</dbReference>
<dbReference type="EMBL" id="MW794302">
    <property type="protein sequence ID" value="QYB19905.1"/>
    <property type="molecule type" value="Genomic_DNA"/>
</dbReference>
<accession>A0A7L8EYB6</accession>
<evidence type="ECO:0000313" key="1">
    <source>
        <dbReference type="EMBL" id="QOE17488.1"/>
    </source>
</evidence>
<dbReference type="EMBL" id="MN881998">
    <property type="protein sequence ID" value="QOE17488.1"/>
    <property type="molecule type" value="Genomic_DNA"/>
</dbReference>
<gene>
    <name evidence="2" type="primary">HE</name>
</gene>
<organism evidence="1">
    <name type="scientific">Monilinia laxa</name>
    <name type="common">Brown rot fungus</name>
    <name type="synonym">Sclerotinia laxa</name>
    <dbReference type="NCBI Taxonomy" id="61186"/>
    <lineage>
        <taxon>Eukaryota</taxon>
        <taxon>Fungi</taxon>
        <taxon>Dikarya</taxon>
        <taxon>Ascomycota</taxon>
        <taxon>Pezizomycotina</taxon>
        <taxon>Leotiomycetes</taxon>
        <taxon>Helotiales</taxon>
        <taxon>Sclerotiniaceae</taxon>
        <taxon>Monilinia</taxon>
    </lineage>
</organism>
<dbReference type="EMBL" id="MW794306">
    <property type="protein sequence ID" value="QYB20233.1"/>
    <property type="molecule type" value="Genomic_DNA"/>
</dbReference>
<dbReference type="Gene3D" id="3.10.28.10">
    <property type="entry name" value="Homing endonucleases"/>
    <property type="match status" value="1"/>
</dbReference>
<dbReference type="EMBL" id="MW794305">
    <property type="protein sequence ID" value="QYB20082.1"/>
    <property type="molecule type" value="Genomic_DNA"/>
</dbReference>
<dbReference type="EMBL" id="MW794308">
    <property type="protein sequence ID" value="QYB20403.1"/>
    <property type="molecule type" value="Genomic_DNA"/>
</dbReference>
<keyword evidence="1" id="KW-0378">Hydrolase</keyword>
<reference evidence="2" key="2">
    <citation type="journal article" date="2021" name="Front. Microbiol.">
        <title>Pan-Mitogenomics Approach Discovers Diversity and Dynamism in the Prominent Brown Rot Fungal Pathogens.</title>
        <authorList>
            <person name="Yildiz G."/>
            <person name="Ozkilinc H."/>
        </authorList>
    </citation>
    <scope>NUCLEOTIDE SEQUENCE</scope>
</reference>
<dbReference type="GeneID" id="60235981"/>
<protein>
    <submittedName>
        <fullName evidence="1">LAGLIDADG endonuclease</fullName>
    </submittedName>
</protein>
<dbReference type="GO" id="GO:0004519">
    <property type="term" value="F:endonuclease activity"/>
    <property type="evidence" value="ECO:0007669"/>
    <property type="project" value="UniProtKB-KW"/>
</dbReference>